<reference evidence="1" key="1">
    <citation type="submission" date="2022-01" db="EMBL/GenBank/DDBJ databases">
        <authorList>
            <person name="King R."/>
        </authorList>
    </citation>
    <scope>NUCLEOTIDE SEQUENCE</scope>
</reference>
<accession>A0A9P0CFE5</accession>
<dbReference type="OrthoDB" id="6818750at2759"/>
<proteinExistence type="predicted"/>
<keyword evidence="2" id="KW-1185">Reference proteome</keyword>
<protein>
    <submittedName>
        <fullName evidence="1">Uncharacterized protein</fullName>
    </submittedName>
</protein>
<evidence type="ECO:0000313" key="2">
    <source>
        <dbReference type="Proteomes" id="UP001153636"/>
    </source>
</evidence>
<evidence type="ECO:0000313" key="1">
    <source>
        <dbReference type="EMBL" id="CAH1098890.1"/>
    </source>
</evidence>
<name>A0A9P0CFE5_9CUCU</name>
<dbReference type="EMBL" id="OV651813">
    <property type="protein sequence ID" value="CAH1098890.1"/>
    <property type="molecule type" value="Genomic_DNA"/>
</dbReference>
<sequence length="147" mass="17348">MDSFVCKIVVIRTDDRKILKSKNIENNFLRPTRAVGIKKCLFGVASIEDTEKMLQEQYDIDRRRFSERFGIDLKKIEESERESNSENIVSNNGSSQIRKNYVMGRKIIKRKRDVFKQQNIQTVMTDFYQARKTMQSTEKPSKNTKEN</sequence>
<dbReference type="AlphaFoldDB" id="A0A9P0CFE5"/>
<gene>
    <name evidence="1" type="ORF">PSYICH_LOCUS1329</name>
</gene>
<dbReference type="Proteomes" id="UP001153636">
    <property type="component" value="Chromosome 1"/>
</dbReference>
<organism evidence="1 2">
    <name type="scientific">Psylliodes chrysocephalus</name>
    <dbReference type="NCBI Taxonomy" id="3402493"/>
    <lineage>
        <taxon>Eukaryota</taxon>
        <taxon>Metazoa</taxon>
        <taxon>Ecdysozoa</taxon>
        <taxon>Arthropoda</taxon>
        <taxon>Hexapoda</taxon>
        <taxon>Insecta</taxon>
        <taxon>Pterygota</taxon>
        <taxon>Neoptera</taxon>
        <taxon>Endopterygota</taxon>
        <taxon>Coleoptera</taxon>
        <taxon>Polyphaga</taxon>
        <taxon>Cucujiformia</taxon>
        <taxon>Chrysomeloidea</taxon>
        <taxon>Chrysomelidae</taxon>
        <taxon>Galerucinae</taxon>
        <taxon>Alticini</taxon>
        <taxon>Psylliodes</taxon>
    </lineage>
</organism>